<evidence type="ECO:0000256" key="3">
    <source>
        <dbReference type="ARBA" id="ARBA00023004"/>
    </source>
</evidence>
<dbReference type="RefSeq" id="WP_217563504.1">
    <property type="nucleotide sequence ID" value="NZ_CP025066.1"/>
</dbReference>
<dbReference type="GO" id="GO:0046914">
    <property type="term" value="F:transition metal ion binding"/>
    <property type="evidence" value="ECO:0007669"/>
    <property type="project" value="InterPro"/>
</dbReference>
<dbReference type="OrthoDB" id="105333at2157"/>
<dbReference type="Pfam" id="PF04023">
    <property type="entry name" value="FeoA"/>
    <property type="match status" value="1"/>
</dbReference>
<dbReference type="InterPro" id="IPR007167">
    <property type="entry name" value="Fe-transptr_FeoA-like"/>
</dbReference>
<dbReference type="SUPFAM" id="SSF50037">
    <property type="entry name" value="C-terminal domain of transcriptional repressors"/>
    <property type="match status" value="1"/>
</dbReference>
<feature type="domain" description="Ferrous iron transporter FeoA-like" evidence="5">
    <location>
        <begin position="260"/>
        <end position="328"/>
    </location>
</feature>
<keyword evidence="7" id="KW-1185">Reference proteome</keyword>
<dbReference type="AlphaFoldDB" id="A0A343TI93"/>
<feature type="compositionally biased region" description="Low complexity" evidence="4">
    <location>
        <begin position="226"/>
        <end position="240"/>
    </location>
</feature>
<dbReference type="InterPro" id="IPR004298">
    <property type="entry name" value="Nicotian_synth"/>
</dbReference>
<keyword evidence="3" id="KW-0408">Iron</keyword>
<dbReference type="Gene3D" id="2.30.30.90">
    <property type="match status" value="1"/>
</dbReference>
<evidence type="ECO:0000313" key="6">
    <source>
        <dbReference type="EMBL" id="AUX08815.1"/>
    </source>
</evidence>
<dbReference type="InterPro" id="IPR041698">
    <property type="entry name" value="Methyltransf_25"/>
</dbReference>
<name>A0A343TI93_9EURY</name>
<proteinExistence type="predicted"/>
<evidence type="ECO:0000256" key="2">
    <source>
        <dbReference type="ARBA" id="ARBA00022691"/>
    </source>
</evidence>
<dbReference type="InterPro" id="IPR008988">
    <property type="entry name" value="Transcriptional_repressor_C"/>
</dbReference>
<dbReference type="Gene3D" id="3.40.50.150">
    <property type="entry name" value="Vaccinia Virus protein VP39"/>
    <property type="match status" value="1"/>
</dbReference>
<evidence type="ECO:0000259" key="5">
    <source>
        <dbReference type="SMART" id="SM00899"/>
    </source>
</evidence>
<evidence type="ECO:0000313" key="7">
    <source>
        <dbReference type="Proteomes" id="UP000263012"/>
    </source>
</evidence>
<dbReference type="GO" id="GO:0030410">
    <property type="term" value="F:nicotianamine synthase activity"/>
    <property type="evidence" value="ECO:0007669"/>
    <property type="project" value="InterPro"/>
</dbReference>
<keyword evidence="2" id="KW-0949">S-adenosyl-L-methionine</keyword>
<dbReference type="SUPFAM" id="SSF53335">
    <property type="entry name" value="S-adenosyl-L-methionine-dependent methyltransferases"/>
    <property type="match status" value="1"/>
</dbReference>
<evidence type="ECO:0000256" key="1">
    <source>
        <dbReference type="ARBA" id="ARBA00022679"/>
    </source>
</evidence>
<dbReference type="KEGG" id="hdf:AArcSl_1182"/>
<dbReference type="GeneID" id="37877527"/>
<organism evidence="6 7">
    <name type="scientific">Halalkaliarchaeum desulfuricum</name>
    <dbReference type="NCBI Taxonomy" id="2055893"/>
    <lineage>
        <taxon>Archaea</taxon>
        <taxon>Methanobacteriati</taxon>
        <taxon>Methanobacteriota</taxon>
        <taxon>Stenosarchaea group</taxon>
        <taxon>Halobacteria</taxon>
        <taxon>Halobacteriales</taxon>
        <taxon>Haloferacaceae</taxon>
        <taxon>Halalkaliarchaeum</taxon>
    </lineage>
</organism>
<dbReference type="InterPro" id="IPR038157">
    <property type="entry name" value="FeoA_core_dom"/>
</dbReference>
<feature type="region of interest" description="Disordered" evidence="4">
    <location>
        <begin position="219"/>
        <end position="259"/>
    </location>
</feature>
<dbReference type="EMBL" id="CP025066">
    <property type="protein sequence ID" value="AUX08815.1"/>
    <property type="molecule type" value="Genomic_DNA"/>
</dbReference>
<dbReference type="PANTHER" id="PTHR32266">
    <property type="entry name" value="NICOTIANAMINE SYNTHASE 3"/>
    <property type="match status" value="1"/>
</dbReference>
<gene>
    <name evidence="6" type="primary">feoA</name>
    <name evidence="6" type="ORF">AArcSl_1182</name>
</gene>
<keyword evidence="1" id="KW-0808">Transferase</keyword>
<dbReference type="InterPro" id="IPR029063">
    <property type="entry name" value="SAM-dependent_MTases_sf"/>
</dbReference>
<dbReference type="CDD" id="cd02440">
    <property type="entry name" value="AdoMet_MTases"/>
    <property type="match status" value="1"/>
</dbReference>
<dbReference type="SMART" id="SM00899">
    <property type="entry name" value="FeoA"/>
    <property type="match status" value="1"/>
</dbReference>
<sequence length="343" mass="36412">MTNTDGYLRRDGSEYEGVKGSRAVAASAGVLKRLERLDRVSSAFGNLYRRLFYEHVIERELGLVAPDDDASVLQVGCGPLPMTAMALAERGYDVVAIDNDPDAVDAARRAVESRDLTGRIDFAVSDGQTLDTASFDVIWMAFHVHPKREVVVETMSQLRAGQTLVYRRPRGWASPLFPNIDVPSGDVSSETIAQRFGKESVVVCNDPTDCAGCSDATDCPASQPIADTEAPPAATADGGTVAHGGSAGGSAAIPTGPEGPTLESLEQGERAVVSGVPDHDLLSPLGVRPGNSVRVRGRQLFGGPLIVEAEGRRVAIDRSLADHIRVTREDPAEDSQPNLDVSP</sequence>
<protein>
    <submittedName>
        <fullName evidence="6">Ferrous iron transport protein A</fullName>
    </submittedName>
</protein>
<dbReference type="PANTHER" id="PTHR32266:SF12">
    <property type="entry name" value="NICOTIANAMINE SYNTHASE 3"/>
    <property type="match status" value="1"/>
</dbReference>
<dbReference type="Proteomes" id="UP000263012">
    <property type="component" value="Chromosome"/>
</dbReference>
<reference evidence="7" key="1">
    <citation type="submission" date="2017-11" db="EMBL/GenBank/DDBJ databases">
        <title>Phenotypic and genomic properties of facultatively anaerobic sulfur-reducing natronoarchaea from hypersaline soda lakes.</title>
        <authorList>
            <person name="Sorokin D.Y."/>
            <person name="Kublanov I.V."/>
            <person name="Roman P."/>
            <person name="Sinninghe Damste J.S."/>
            <person name="Golyshin P.N."/>
            <person name="Rojo D."/>
            <person name="Ciordia S."/>
            <person name="Mena M.D.C."/>
            <person name="Ferrer M."/>
            <person name="Messina E."/>
            <person name="Smedile F."/>
            <person name="La Spada G."/>
            <person name="La Cono V."/>
            <person name="Yakimov M.M."/>
        </authorList>
    </citation>
    <scope>NUCLEOTIDE SEQUENCE [LARGE SCALE GENOMIC DNA]</scope>
    <source>
        <strain evidence="7">AArc-Sl</strain>
    </source>
</reference>
<dbReference type="Pfam" id="PF13649">
    <property type="entry name" value="Methyltransf_25"/>
    <property type="match status" value="1"/>
</dbReference>
<dbReference type="GO" id="GO:0030418">
    <property type="term" value="P:nicotianamine biosynthetic process"/>
    <property type="evidence" value="ECO:0007669"/>
    <property type="project" value="InterPro"/>
</dbReference>
<evidence type="ECO:0000256" key="4">
    <source>
        <dbReference type="SAM" id="MobiDB-lite"/>
    </source>
</evidence>
<accession>A0A343TI93</accession>